<evidence type="ECO:0000313" key="3">
    <source>
        <dbReference type="Proteomes" id="UP000044071"/>
    </source>
</evidence>
<dbReference type="RefSeq" id="WP_043874018.1">
    <property type="nucleotide sequence ID" value="NZ_CCVW01000002.1"/>
</dbReference>
<dbReference type="EMBL" id="CCSB01000002">
    <property type="protein sequence ID" value="CDZ77492.1"/>
    <property type="molecule type" value="Genomic_DNA"/>
</dbReference>
<keyword evidence="3" id="KW-1185">Reference proteome</keyword>
<feature type="compositionally biased region" description="Basic and acidic residues" evidence="1">
    <location>
        <begin position="1"/>
        <end position="13"/>
    </location>
</feature>
<dbReference type="STRING" id="1034943.BN59_01775"/>
<evidence type="ECO:0000256" key="1">
    <source>
        <dbReference type="SAM" id="MobiDB-lite"/>
    </source>
</evidence>
<dbReference type="Proteomes" id="UP000044071">
    <property type="component" value="Unassembled WGS sequence"/>
</dbReference>
<organism evidence="2 3">
    <name type="scientific">Legionella massiliensis</name>
    <dbReference type="NCBI Taxonomy" id="1034943"/>
    <lineage>
        <taxon>Bacteria</taxon>
        <taxon>Pseudomonadati</taxon>
        <taxon>Pseudomonadota</taxon>
        <taxon>Gammaproteobacteria</taxon>
        <taxon>Legionellales</taxon>
        <taxon>Legionellaceae</taxon>
        <taxon>Legionella</taxon>
    </lineage>
</organism>
<feature type="region of interest" description="Disordered" evidence="1">
    <location>
        <begin position="1"/>
        <end position="26"/>
    </location>
</feature>
<protein>
    <submittedName>
        <fullName evidence="2">Uncharacterized protein</fullName>
    </submittedName>
</protein>
<dbReference type="AlphaFoldDB" id="A0A078KWV5"/>
<proteinExistence type="predicted"/>
<gene>
    <name evidence="2" type="ORF">BN59_01775</name>
</gene>
<reference evidence="2 3" key="1">
    <citation type="submission" date="2014-06" db="EMBL/GenBank/DDBJ databases">
        <authorList>
            <person name="Urmite Genomes Urmite Genomes"/>
        </authorList>
    </citation>
    <scope>NUCLEOTIDE SEQUENCE [LARGE SCALE GENOMIC DNA]</scope>
</reference>
<accession>A0A078KWV5</accession>
<name>A0A078KWV5_9GAMM</name>
<evidence type="ECO:0000313" key="2">
    <source>
        <dbReference type="EMBL" id="CDZ77492.1"/>
    </source>
</evidence>
<sequence>MKRKFDDFQKPEENNEVEITEESNSPKDKIAKKLLSFLTTSNLCKVEAQLSESFDRHNPPGTGPAF</sequence>